<feature type="compositionally biased region" description="Basic and acidic residues" evidence="5">
    <location>
        <begin position="741"/>
        <end position="768"/>
    </location>
</feature>
<organism evidence="8 9">
    <name type="scientific">Heracleum sosnowskyi</name>
    <dbReference type="NCBI Taxonomy" id="360622"/>
    <lineage>
        <taxon>Eukaryota</taxon>
        <taxon>Viridiplantae</taxon>
        <taxon>Streptophyta</taxon>
        <taxon>Embryophyta</taxon>
        <taxon>Tracheophyta</taxon>
        <taxon>Spermatophyta</taxon>
        <taxon>Magnoliopsida</taxon>
        <taxon>eudicotyledons</taxon>
        <taxon>Gunneridae</taxon>
        <taxon>Pentapetalae</taxon>
        <taxon>asterids</taxon>
        <taxon>campanulids</taxon>
        <taxon>Apiales</taxon>
        <taxon>Apiaceae</taxon>
        <taxon>Apioideae</taxon>
        <taxon>apioid superclade</taxon>
        <taxon>Tordylieae</taxon>
        <taxon>Tordyliinae</taxon>
        <taxon>Heracleum</taxon>
    </lineage>
</organism>
<comment type="caution">
    <text evidence="8">The sequence shown here is derived from an EMBL/GenBank/DDBJ whole genome shotgun (WGS) entry which is preliminary data.</text>
</comment>
<keyword evidence="4" id="KW-0788">Thiol protease</keyword>
<evidence type="ECO:0000256" key="3">
    <source>
        <dbReference type="ARBA" id="ARBA00022801"/>
    </source>
</evidence>
<dbReference type="PANTHER" id="PTHR46915:SF6">
    <property type="entry name" value="CYSTEINE PROTEINASES SUPERFAMILY PROTEIN"/>
    <property type="match status" value="1"/>
</dbReference>
<evidence type="ECO:0000256" key="4">
    <source>
        <dbReference type="ARBA" id="ARBA00022807"/>
    </source>
</evidence>
<feature type="compositionally biased region" description="Basic residues" evidence="5">
    <location>
        <begin position="630"/>
        <end position="646"/>
    </location>
</feature>
<comment type="similarity">
    <text evidence="1">Belongs to the peptidase C48 family.</text>
</comment>
<dbReference type="PANTHER" id="PTHR46915">
    <property type="entry name" value="UBIQUITIN-LIKE PROTEASE 4-RELATED"/>
    <property type="match status" value="1"/>
</dbReference>
<protein>
    <recommendedName>
        <fullName evidence="10">Ubiquitin-like protease family profile domain-containing protein</fullName>
    </recommendedName>
</protein>
<reference evidence="8" key="2">
    <citation type="submission" date="2023-05" db="EMBL/GenBank/DDBJ databases">
        <authorList>
            <person name="Schelkunov M.I."/>
        </authorList>
    </citation>
    <scope>NUCLEOTIDE SEQUENCE</scope>
    <source>
        <strain evidence="8">Hsosn_3</strain>
        <tissue evidence="8">Leaf</tissue>
    </source>
</reference>
<dbReference type="InterPro" id="IPR003653">
    <property type="entry name" value="Peptidase_C48_C"/>
</dbReference>
<dbReference type="GO" id="GO:0008234">
    <property type="term" value="F:cysteine-type peptidase activity"/>
    <property type="evidence" value="ECO:0007669"/>
    <property type="project" value="UniProtKB-KW"/>
</dbReference>
<evidence type="ECO:0000256" key="2">
    <source>
        <dbReference type="ARBA" id="ARBA00022670"/>
    </source>
</evidence>
<evidence type="ECO:0000256" key="1">
    <source>
        <dbReference type="ARBA" id="ARBA00005234"/>
    </source>
</evidence>
<dbReference type="SUPFAM" id="SSF47576">
    <property type="entry name" value="Calponin-homology domain, CH-domain"/>
    <property type="match status" value="1"/>
</dbReference>
<dbReference type="SMART" id="SM00033">
    <property type="entry name" value="CH"/>
    <property type="match status" value="1"/>
</dbReference>
<feature type="region of interest" description="Disordered" evidence="5">
    <location>
        <begin position="557"/>
        <end position="768"/>
    </location>
</feature>
<dbReference type="Proteomes" id="UP001237642">
    <property type="component" value="Unassembled WGS sequence"/>
</dbReference>
<sequence>MFRRIGTRSNRKLKRSRLKSRNVSLSNECQTTSPVLNRNNQLDTMGFDTIIRGLWKNIPMKRRLSSFCVDPMWFYLYMNKERDYKEDVVNWMLRDESLTKEYVYVPICHSNHWNLLILCNIGESMESNTKSPCMFLLDSLHKREEDMEPTIRKFVSHLYKNGEKKEQEEVLNIPYKVPKVPQQKDASKCGYYVLYYIYRFVLDSPDDFNINKDYPGFMTEDWFTQDDFDSFCQNLPDICKTPDNELPNVVTKPSIVEEVMRRYEATAWLRNMVGARDFPAEPSEEEFRLALRDGLILCNLLNKIVIGTVPKVVEAENFYTQIAFFLVSVEDMRLPTFDLSDLEEGGNSAKIVDCLLGLKSYNEEKQGAGKNSEPFTNSLSKNMLENDSISSNLCPDSDSTKMHSFDPNQPAPLVFYTPESSPEEIPLQQPALLCNEEQIPKGNTEDCIQVINLSSDVKTKIKFVSRKKIPIVARRSPRLYKTTAEIIDIHTSGSLTKTRRVHDKSKSPERRTSARLTKGDTSSNSDADLRFTKLAKEIESDLEEKLEKEIKVVRCTSSSETDYDNGSDIEKTPPPKSHIQVIHVDMTTSSLNKKRNKSGKCDTPTRRTSARLAKSNILSDSDADPTASKKFAKMSKGKKRQKKIQKSSRFAVGTSKRLRNSTTNVSSISSSNDESEIEFDQLPVQKLRRSPRKMPEKKSKTYLTRNSDDDSDFEKSAKEKSMQTKKRQVPEKNPRKRRKASNQDHKEVSKKQKVESPKTNKEERDCMIRKPKKLLYRPHPRLFTDAVNQMSKAQKEWVCRAGFEHLLSFSMKKIPKNTAINVVWWFDYDNLWLNLSDNRIIRVTEEDVHEILGLPRGKMDIKMISNEDRLATWRSQFDEDRPGHKITEKMVFRAITRSTEVNLQFKQNFMILMMNLFIRCIKNSYVSQEVLGFVGNFDNAEKFNWCKLVIQGLKRGSKLWIEDPETQYYTGSLMFLIYFYLDRVNNAQFQVERTSPAFLGWKNSLIIQRDGVEDLDNSFGEGDIEQDFELPKNLIEDGINCLTDNDLDEEHVEVFEDKSVGDMVIEVQNEGTCQDDTKNAQKNFENSQQFHTPRETIKGVDSCQRDFNYDDLNSGIMCIAQDINNEKDFTIELKDEIKQFKEMQIRCRNKLAMARAYFPTNPDVKDLEDEFARLHKSPIIGKPVQESFEPDWTKLTEQDWNTIDILGQPKSLRPFIKMQNREFFLGELSLEGRIIELDFDSDPGEFSNKGKGIVEALDFQDRPKREHKVGDLQKSPFRERVVDIDKPKLTKVEEDIWNWLNRNNLYPMQELFCWNYNTCRKHELQTLQSNRKLYSGVVDTYACILNEEEKYRSPDSPHRFFCNTYNTVGALTGINEVNIHAGLVDVKYERFRSNLDSILGKHLVDISNVDLVFFPIHYINHFYVICFNLKNPAVEILDNSNIGGDSTTIYDGLPESLRENFIKYIMNVSEAKARQLHNLPIMRLQMKWRTRNNNIDCGVFAIRHMETYKGNGLRNWESKLSIEGPSQHRQLIKARQLYACKIISSPLNSLRKKNQDEIDGIVVRI</sequence>
<keyword evidence="2" id="KW-0645">Protease</keyword>
<dbReference type="GO" id="GO:0006508">
    <property type="term" value="P:proteolysis"/>
    <property type="evidence" value="ECO:0007669"/>
    <property type="project" value="UniProtKB-KW"/>
</dbReference>
<dbReference type="Pfam" id="PF00307">
    <property type="entry name" value="CH"/>
    <property type="match status" value="1"/>
</dbReference>
<name>A0AAD8H364_9APIA</name>
<gene>
    <name evidence="8" type="ORF">POM88_043333</name>
</gene>
<dbReference type="InterPro" id="IPR001715">
    <property type="entry name" value="CH_dom"/>
</dbReference>
<evidence type="ECO:0000256" key="5">
    <source>
        <dbReference type="SAM" id="MobiDB-lite"/>
    </source>
</evidence>
<evidence type="ECO:0000259" key="6">
    <source>
        <dbReference type="PROSITE" id="PS50021"/>
    </source>
</evidence>
<dbReference type="Gene3D" id="3.40.395.10">
    <property type="entry name" value="Adenoviral Proteinase, Chain A"/>
    <property type="match status" value="2"/>
</dbReference>
<evidence type="ECO:0000313" key="9">
    <source>
        <dbReference type="Proteomes" id="UP001237642"/>
    </source>
</evidence>
<dbReference type="PROSITE" id="PS50600">
    <property type="entry name" value="ULP_PROTEASE"/>
    <property type="match status" value="2"/>
</dbReference>
<proteinExistence type="inferred from homology"/>
<feature type="domain" description="Ubiquitin-like protease family profile" evidence="7">
    <location>
        <begin position="1"/>
        <end position="200"/>
    </location>
</feature>
<dbReference type="Gene3D" id="1.10.418.10">
    <property type="entry name" value="Calponin-like domain"/>
    <property type="match status" value="1"/>
</dbReference>
<dbReference type="SUPFAM" id="SSF54001">
    <property type="entry name" value="Cysteine proteinases"/>
    <property type="match status" value="2"/>
</dbReference>
<feature type="compositionally biased region" description="Low complexity" evidence="5">
    <location>
        <begin position="660"/>
        <end position="672"/>
    </location>
</feature>
<dbReference type="PROSITE" id="PS50021">
    <property type="entry name" value="CH"/>
    <property type="match status" value="1"/>
</dbReference>
<accession>A0AAD8H364</accession>
<keyword evidence="9" id="KW-1185">Reference proteome</keyword>
<evidence type="ECO:0000259" key="7">
    <source>
        <dbReference type="PROSITE" id="PS50600"/>
    </source>
</evidence>
<keyword evidence="3" id="KW-0378">Hydrolase</keyword>
<dbReference type="Pfam" id="PF02902">
    <property type="entry name" value="Peptidase_C48"/>
    <property type="match status" value="2"/>
</dbReference>
<feature type="domain" description="Ubiquitin-like protease family profile" evidence="7">
    <location>
        <begin position="1317"/>
        <end position="1508"/>
    </location>
</feature>
<dbReference type="EMBL" id="JAUIZM010000010">
    <property type="protein sequence ID" value="KAK1358859.1"/>
    <property type="molecule type" value="Genomic_DNA"/>
</dbReference>
<reference evidence="8" key="1">
    <citation type="submission" date="2023-02" db="EMBL/GenBank/DDBJ databases">
        <title>Genome of toxic invasive species Heracleum sosnowskyi carries increased number of genes despite the absence of recent whole-genome duplications.</title>
        <authorList>
            <person name="Schelkunov M."/>
            <person name="Shtratnikova V."/>
            <person name="Makarenko M."/>
            <person name="Klepikova A."/>
            <person name="Omelchenko D."/>
            <person name="Novikova G."/>
            <person name="Obukhova E."/>
            <person name="Bogdanov V."/>
            <person name="Penin A."/>
            <person name="Logacheva M."/>
        </authorList>
    </citation>
    <scope>NUCLEOTIDE SEQUENCE</scope>
    <source>
        <strain evidence="8">Hsosn_3</strain>
        <tissue evidence="8">Leaf</tissue>
    </source>
</reference>
<feature type="region of interest" description="Disordered" evidence="5">
    <location>
        <begin position="495"/>
        <end position="526"/>
    </location>
</feature>
<dbReference type="GO" id="GO:0016926">
    <property type="term" value="P:protein desumoylation"/>
    <property type="evidence" value="ECO:0007669"/>
    <property type="project" value="UniProtKB-ARBA"/>
</dbReference>
<feature type="domain" description="Calponin-homology (CH)" evidence="6">
    <location>
        <begin position="259"/>
        <end position="363"/>
    </location>
</feature>
<dbReference type="InterPro" id="IPR036872">
    <property type="entry name" value="CH_dom_sf"/>
</dbReference>
<dbReference type="InterPro" id="IPR038765">
    <property type="entry name" value="Papain-like_cys_pep_sf"/>
</dbReference>
<feature type="compositionally biased region" description="Basic and acidic residues" evidence="5">
    <location>
        <begin position="713"/>
        <end position="733"/>
    </location>
</feature>
<evidence type="ECO:0000313" key="8">
    <source>
        <dbReference type="EMBL" id="KAK1358859.1"/>
    </source>
</evidence>
<evidence type="ECO:0008006" key="10">
    <source>
        <dbReference type="Google" id="ProtNLM"/>
    </source>
</evidence>